<dbReference type="FunFam" id="3.80.10.10:FF:000277">
    <property type="entry name" value="Leucine-rich repeat family protein"/>
    <property type="match status" value="1"/>
</dbReference>
<name>A0A199VE28_ANACO</name>
<comment type="caution">
    <text evidence="1">The sequence shown here is derived from an EMBL/GenBank/DDBJ whole genome shotgun (WGS) entry which is preliminary data.</text>
</comment>
<organism evidence="1 2">
    <name type="scientific">Ananas comosus</name>
    <name type="common">Pineapple</name>
    <name type="synonym">Ananas ananas</name>
    <dbReference type="NCBI Taxonomy" id="4615"/>
    <lineage>
        <taxon>Eukaryota</taxon>
        <taxon>Viridiplantae</taxon>
        <taxon>Streptophyta</taxon>
        <taxon>Embryophyta</taxon>
        <taxon>Tracheophyta</taxon>
        <taxon>Spermatophyta</taxon>
        <taxon>Magnoliopsida</taxon>
        <taxon>Liliopsida</taxon>
        <taxon>Poales</taxon>
        <taxon>Bromeliaceae</taxon>
        <taxon>Bromelioideae</taxon>
        <taxon>Ananas</taxon>
    </lineage>
</organism>
<dbReference type="STRING" id="4615.A0A199VE28"/>
<reference evidence="1 2" key="1">
    <citation type="journal article" date="2016" name="DNA Res.">
        <title>The draft genome of MD-2 pineapple using hybrid error correction of long reads.</title>
        <authorList>
            <person name="Redwan R.M."/>
            <person name="Saidin A."/>
            <person name="Kumar S.V."/>
        </authorList>
    </citation>
    <scope>NUCLEOTIDE SEQUENCE [LARGE SCALE GENOMIC DNA]</scope>
    <source>
        <strain evidence="2">cv. MD2</strain>
        <tissue evidence="1">Leaf</tissue>
    </source>
</reference>
<accession>A0A199VE28</accession>
<evidence type="ECO:0000313" key="1">
    <source>
        <dbReference type="EMBL" id="OAY75131.1"/>
    </source>
</evidence>
<protein>
    <submittedName>
        <fullName evidence="1">F-box/LRR-repeat protein 14</fullName>
    </submittedName>
</protein>
<dbReference type="EMBL" id="LSRQ01002208">
    <property type="protein sequence ID" value="OAY75131.1"/>
    <property type="molecule type" value="Genomic_DNA"/>
</dbReference>
<dbReference type="Gene3D" id="3.80.10.10">
    <property type="entry name" value="Ribonuclease Inhibitor"/>
    <property type="match status" value="2"/>
</dbReference>
<dbReference type="PANTHER" id="PTHR13318">
    <property type="entry name" value="PARTNER OF PAIRED, ISOFORM B-RELATED"/>
    <property type="match status" value="1"/>
</dbReference>
<dbReference type="GO" id="GO:0031146">
    <property type="term" value="P:SCF-dependent proteasomal ubiquitin-dependent protein catabolic process"/>
    <property type="evidence" value="ECO:0007669"/>
    <property type="project" value="TreeGrafter"/>
</dbReference>
<dbReference type="SMART" id="SM00367">
    <property type="entry name" value="LRR_CC"/>
    <property type="match status" value="4"/>
</dbReference>
<dbReference type="FunFam" id="3.80.10.10:FF:000678">
    <property type="entry name" value="Predicted protein"/>
    <property type="match status" value="1"/>
</dbReference>
<proteinExistence type="predicted"/>
<dbReference type="InterPro" id="IPR032675">
    <property type="entry name" value="LRR_dom_sf"/>
</dbReference>
<dbReference type="GO" id="GO:0019005">
    <property type="term" value="C:SCF ubiquitin ligase complex"/>
    <property type="evidence" value="ECO:0007669"/>
    <property type="project" value="TreeGrafter"/>
</dbReference>
<dbReference type="AlphaFoldDB" id="A0A199VE28"/>
<dbReference type="InterPro" id="IPR006553">
    <property type="entry name" value="Leu-rich_rpt_Cys-con_subtyp"/>
</dbReference>
<sequence length="318" mass="34545">MGGACSRKRDNLVDEGDQFRPRYSKSGSSKWMLFTLPRAGSDILRRGQGKCPSLMELCVAKVREDINKYSSFSMLPRDISQQIFNELVESRCLTGSSLEAFRDCALLDIHLGEYPGVKDSWMGVISSQGQSLLSLDISCSDVTDCGLVVLKDCPNVQSLAFNYCDQISDVGLENLSRLSYLTSLSFKKSNAISAEGMRALANLVNLANLDLERCSAIHGGLIHLQGLKKLESLNIRYCNCITDADMEYLSGGLTNLKELQMSCCRVTDAGVAYLKGLSKLVTLNLEGCPVTAACLDAMSGRAILIPVLAIPISSALSK</sequence>
<dbReference type="SUPFAM" id="SSF52047">
    <property type="entry name" value="RNI-like"/>
    <property type="match status" value="1"/>
</dbReference>
<dbReference type="Proteomes" id="UP000092600">
    <property type="component" value="Unassembled WGS sequence"/>
</dbReference>
<dbReference type="Pfam" id="PF13516">
    <property type="entry name" value="LRR_6"/>
    <property type="match status" value="4"/>
</dbReference>
<dbReference type="PANTHER" id="PTHR13318:SF95">
    <property type="entry name" value="F-BOX PROTEIN YLR352W"/>
    <property type="match status" value="1"/>
</dbReference>
<gene>
    <name evidence="1" type="ORF">ACMD2_23302</name>
</gene>
<dbReference type="InterPro" id="IPR001611">
    <property type="entry name" value="Leu-rich_rpt"/>
</dbReference>
<evidence type="ECO:0000313" key="2">
    <source>
        <dbReference type="Proteomes" id="UP000092600"/>
    </source>
</evidence>